<dbReference type="Pfam" id="PF13439">
    <property type="entry name" value="Glyco_transf_4"/>
    <property type="match status" value="1"/>
</dbReference>
<dbReference type="EMBL" id="VRUR01000002">
    <property type="protein sequence ID" value="TXN35971.1"/>
    <property type="molecule type" value="Genomic_DNA"/>
</dbReference>
<gene>
    <name evidence="3" type="ORF">FVB32_15535</name>
</gene>
<protein>
    <submittedName>
        <fullName evidence="3">Glycosyltransferase family 4 protein</fullName>
    </submittedName>
</protein>
<dbReference type="InterPro" id="IPR028098">
    <property type="entry name" value="Glyco_trans_4-like_N"/>
</dbReference>
<dbReference type="RefSeq" id="WP_147744742.1">
    <property type="nucleotide sequence ID" value="NZ_VRUR01000002.1"/>
</dbReference>
<keyword evidence="3" id="KW-0808">Transferase</keyword>
<dbReference type="PANTHER" id="PTHR12526">
    <property type="entry name" value="GLYCOSYLTRANSFERASE"/>
    <property type="match status" value="1"/>
</dbReference>
<evidence type="ECO:0000259" key="1">
    <source>
        <dbReference type="Pfam" id="PF00534"/>
    </source>
</evidence>
<dbReference type="Proteomes" id="UP000321456">
    <property type="component" value="Unassembled WGS sequence"/>
</dbReference>
<feature type="domain" description="Glycosyl transferase family 1" evidence="1">
    <location>
        <begin position="185"/>
        <end position="340"/>
    </location>
</feature>
<evidence type="ECO:0000313" key="3">
    <source>
        <dbReference type="EMBL" id="TXN35971.1"/>
    </source>
</evidence>
<keyword evidence="4" id="KW-1185">Reference proteome</keyword>
<feature type="domain" description="Glycosyltransferase subfamily 4-like N-terminal" evidence="2">
    <location>
        <begin position="16"/>
        <end position="177"/>
    </location>
</feature>
<dbReference type="Pfam" id="PF00534">
    <property type="entry name" value="Glycos_transf_1"/>
    <property type="match status" value="1"/>
</dbReference>
<dbReference type="GO" id="GO:0016757">
    <property type="term" value="F:glycosyltransferase activity"/>
    <property type="evidence" value="ECO:0007669"/>
    <property type="project" value="InterPro"/>
</dbReference>
<reference evidence="3 4" key="1">
    <citation type="submission" date="2019-08" db="EMBL/GenBank/DDBJ databases">
        <title>Professor.</title>
        <authorList>
            <person name="Park J.S."/>
        </authorList>
    </citation>
    <scope>NUCLEOTIDE SEQUENCE [LARGE SCALE GENOMIC DNA]</scope>
    <source>
        <strain evidence="3 4">176CP5-101</strain>
    </source>
</reference>
<proteinExistence type="predicted"/>
<organism evidence="3 4">
    <name type="scientific">Flagellimonas hymeniacidonis</name>
    <dbReference type="NCBI Taxonomy" id="2603628"/>
    <lineage>
        <taxon>Bacteria</taxon>
        <taxon>Pseudomonadati</taxon>
        <taxon>Bacteroidota</taxon>
        <taxon>Flavobacteriia</taxon>
        <taxon>Flavobacteriales</taxon>
        <taxon>Flavobacteriaceae</taxon>
        <taxon>Flagellimonas</taxon>
    </lineage>
</organism>
<dbReference type="CDD" id="cd03820">
    <property type="entry name" value="GT4_AmsD-like"/>
    <property type="match status" value="1"/>
</dbReference>
<comment type="caution">
    <text evidence="3">The sequence shown here is derived from an EMBL/GenBank/DDBJ whole genome shotgun (WGS) entry which is preliminary data.</text>
</comment>
<accession>A0A5C8V3Q5</accession>
<dbReference type="PANTHER" id="PTHR12526:SF630">
    <property type="entry name" value="GLYCOSYLTRANSFERASE"/>
    <property type="match status" value="1"/>
</dbReference>
<evidence type="ECO:0000313" key="4">
    <source>
        <dbReference type="Proteomes" id="UP000321456"/>
    </source>
</evidence>
<name>A0A5C8V3Q5_9FLAO</name>
<evidence type="ECO:0000259" key="2">
    <source>
        <dbReference type="Pfam" id="PF13439"/>
    </source>
</evidence>
<dbReference type="InterPro" id="IPR001296">
    <property type="entry name" value="Glyco_trans_1"/>
</dbReference>
<dbReference type="SUPFAM" id="SSF53756">
    <property type="entry name" value="UDP-Glycosyltransferase/glycogen phosphorylase"/>
    <property type="match status" value="1"/>
</dbReference>
<sequence>MNRKKKISFVIGSLSPGGAERVVTTLANELSKVHSVCIITLIKSIPYYTINKNVKVLYCAEKIAPSKNSLQALKTNFQLYKKISSLIHKEKIDLLIGFITSANILSVLAAKRQGIPCIISERNFPMHANTPKMWKILRRLLYRKSDFLVVQTEEIRDYFKSLMPEDKILILANPIAPEISASRDSKIKKENIVLNVGRLTYQKSQDTLIRAFANIENKNWKLLIIGEGNKRMEYEDLIQKLKLGDRVLLVGNTNDMPHYYNRASIFAFPSRFEGFPNALLEAMHFGLPCVSTDCPTGPSKLINNGSNGFLIPIDSPETLEKKLSELINNDVLRGNMGKKAVESTIKFETAPVTEQWNDVINRLV</sequence>
<dbReference type="AlphaFoldDB" id="A0A5C8V3Q5"/>
<dbReference type="Gene3D" id="3.40.50.2000">
    <property type="entry name" value="Glycogen Phosphorylase B"/>
    <property type="match status" value="2"/>
</dbReference>